<protein>
    <recommendedName>
        <fullName evidence="2">DUF6868 domain-containing protein</fullName>
    </recommendedName>
</protein>
<gene>
    <name evidence="3" type="ORF">SAMN05216234_11732</name>
</gene>
<dbReference type="AlphaFoldDB" id="A0A1I5PXH9"/>
<proteinExistence type="predicted"/>
<evidence type="ECO:0000256" key="1">
    <source>
        <dbReference type="SAM" id="Phobius"/>
    </source>
</evidence>
<name>A0A1I5PXH9_9BACT</name>
<keyword evidence="4" id="KW-1185">Reference proteome</keyword>
<keyword evidence="1" id="KW-1133">Transmembrane helix</keyword>
<keyword evidence="1" id="KW-0472">Membrane</keyword>
<dbReference type="Pfam" id="PF21742">
    <property type="entry name" value="DUF6868"/>
    <property type="match status" value="1"/>
</dbReference>
<dbReference type="RefSeq" id="WP_092912401.1">
    <property type="nucleotide sequence ID" value="NZ_CP136592.1"/>
</dbReference>
<organism evidence="3 4">
    <name type="scientific">Hydrogenimonas thermophila</name>
    <dbReference type="NCBI Taxonomy" id="223786"/>
    <lineage>
        <taxon>Bacteria</taxon>
        <taxon>Pseudomonadati</taxon>
        <taxon>Campylobacterota</taxon>
        <taxon>Epsilonproteobacteria</taxon>
        <taxon>Campylobacterales</taxon>
        <taxon>Hydrogenimonadaceae</taxon>
        <taxon>Hydrogenimonas</taxon>
    </lineage>
</organism>
<dbReference type="Proteomes" id="UP000199227">
    <property type="component" value="Unassembled WGS sequence"/>
</dbReference>
<evidence type="ECO:0000313" key="4">
    <source>
        <dbReference type="Proteomes" id="UP000199227"/>
    </source>
</evidence>
<sequence length="80" mass="9546">MSIETIREFLGWSSLINIGVLLFYSMFIILWRSKIAPIHMRIFQLGENDVSRGYFQYLSYYKILIIIFNIVPYFALVIMD</sequence>
<reference evidence="3 4" key="1">
    <citation type="submission" date="2016-10" db="EMBL/GenBank/DDBJ databases">
        <authorList>
            <person name="de Groot N.N."/>
        </authorList>
    </citation>
    <scope>NUCLEOTIDE SEQUENCE [LARGE SCALE GENOMIC DNA]</scope>
    <source>
        <strain evidence="3 4">EP1-55-1</strain>
    </source>
</reference>
<dbReference type="InterPro" id="IPR049220">
    <property type="entry name" value="DUF6868"/>
</dbReference>
<evidence type="ECO:0000259" key="2">
    <source>
        <dbReference type="Pfam" id="PF21742"/>
    </source>
</evidence>
<dbReference type="EMBL" id="FOXB01000017">
    <property type="protein sequence ID" value="SFP38579.1"/>
    <property type="molecule type" value="Genomic_DNA"/>
</dbReference>
<dbReference type="STRING" id="223786.SAMN05216234_11732"/>
<feature type="domain" description="DUF6868" evidence="2">
    <location>
        <begin position="1"/>
        <end position="79"/>
    </location>
</feature>
<feature type="transmembrane region" description="Helical" evidence="1">
    <location>
        <begin position="12"/>
        <end position="31"/>
    </location>
</feature>
<evidence type="ECO:0000313" key="3">
    <source>
        <dbReference type="EMBL" id="SFP38579.1"/>
    </source>
</evidence>
<accession>A0A1I5PXH9</accession>
<keyword evidence="1" id="KW-0812">Transmembrane</keyword>
<feature type="transmembrane region" description="Helical" evidence="1">
    <location>
        <begin position="60"/>
        <end position="79"/>
    </location>
</feature>